<evidence type="ECO:0000256" key="3">
    <source>
        <dbReference type="ARBA" id="ARBA00022827"/>
    </source>
</evidence>
<comment type="cofactor">
    <cofactor evidence="1">
        <name>FAD</name>
        <dbReference type="ChEBI" id="CHEBI:57692"/>
    </cofactor>
</comment>
<dbReference type="Gene3D" id="3.30.9.10">
    <property type="entry name" value="D-Amino Acid Oxidase, subunit A, domain 2"/>
    <property type="match status" value="1"/>
</dbReference>
<evidence type="ECO:0000256" key="2">
    <source>
        <dbReference type="ARBA" id="ARBA00022630"/>
    </source>
</evidence>
<dbReference type="Pfam" id="PF01266">
    <property type="entry name" value="DAO"/>
    <property type="match status" value="1"/>
</dbReference>
<dbReference type="AlphaFoldDB" id="A0A3B0UZQ6"/>
<dbReference type="SUPFAM" id="SSF51905">
    <property type="entry name" value="FAD/NAD(P)-binding domain"/>
    <property type="match status" value="1"/>
</dbReference>
<dbReference type="EMBL" id="UOEU01000308">
    <property type="protein sequence ID" value="VAW31982.1"/>
    <property type="molecule type" value="Genomic_DNA"/>
</dbReference>
<proteinExistence type="predicted"/>
<gene>
    <name evidence="6" type="ORF">MNBD_CHLOROFLEXI01-4624</name>
</gene>
<keyword evidence="3" id="KW-0274">FAD</keyword>
<dbReference type="GO" id="GO:0050660">
    <property type="term" value="F:flavin adenine dinucleotide binding"/>
    <property type="evidence" value="ECO:0007669"/>
    <property type="project" value="InterPro"/>
</dbReference>
<protein>
    <recommendedName>
        <fullName evidence="5">FAD dependent oxidoreductase domain-containing protein</fullName>
    </recommendedName>
</protein>
<accession>A0A3B0UZQ6</accession>
<dbReference type="PANTHER" id="PTHR10961">
    <property type="entry name" value="PEROXISOMAL SARCOSINE OXIDASE"/>
    <property type="match status" value="1"/>
</dbReference>
<name>A0A3B0UZQ6_9ZZZZ</name>
<keyword evidence="2" id="KW-0285">Flavoprotein</keyword>
<feature type="domain" description="FAD dependent oxidoreductase" evidence="5">
    <location>
        <begin position="1"/>
        <end position="361"/>
    </location>
</feature>
<feature type="non-terminal residue" evidence="6">
    <location>
        <position position="1"/>
    </location>
</feature>
<dbReference type="GO" id="GO:0008115">
    <property type="term" value="F:sarcosine oxidase activity"/>
    <property type="evidence" value="ECO:0007669"/>
    <property type="project" value="TreeGrafter"/>
</dbReference>
<dbReference type="InterPro" id="IPR006076">
    <property type="entry name" value="FAD-dep_OxRdtase"/>
</dbReference>
<sequence length="395" mass="43733">GASGIACGVIRNFYYQPAMGAVMNESVKIWESDPQAFHFHQCGYIAVVPETQDDDVASIYERQIKGGYEATLVQGEQKVFNYMRNIFPDWRARGLTSMLYEHRSGFAFNSPAMFGIANKAEAEGVAIQTGVQVTGFDFDAGNAVTTVHTNRGDIEAEQIIVAVGPWVGRVWEMLGLPDKLDVRGRDGQLHHDQEMWTYWRLLEGELRIDPKEYVTADGKMPPVIHFDSREPLISSMTGKQINEKDGLWGVYWKQDRHGVQGGAAPENLGHAAQIDPYGPASEKYAVGQEFADTWTAGLSHAIERFESCHHVYDHTPSGGIGCFTADSFPIFDYAPGIANVYVVADSNHGFKMIGVGQEVAKVVMGEHSSVLHPFRYGRFAEGDLHPVSKSPFPWG</sequence>
<organism evidence="6">
    <name type="scientific">hydrothermal vent metagenome</name>
    <dbReference type="NCBI Taxonomy" id="652676"/>
    <lineage>
        <taxon>unclassified sequences</taxon>
        <taxon>metagenomes</taxon>
        <taxon>ecological metagenomes</taxon>
    </lineage>
</organism>
<reference evidence="6" key="1">
    <citation type="submission" date="2018-06" db="EMBL/GenBank/DDBJ databases">
        <authorList>
            <person name="Zhirakovskaya E."/>
        </authorList>
    </citation>
    <scope>NUCLEOTIDE SEQUENCE</scope>
</reference>
<evidence type="ECO:0000259" key="5">
    <source>
        <dbReference type="Pfam" id="PF01266"/>
    </source>
</evidence>
<dbReference type="InterPro" id="IPR036188">
    <property type="entry name" value="FAD/NAD-bd_sf"/>
</dbReference>
<evidence type="ECO:0000313" key="6">
    <source>
        <dbReference type="EMBL" id="VAW31982.1"/>
    </source>
</evidence>
<dbReference type="Gene3D" id="3.50.50.60">
    <property type="entry name" value="FAD/NAD(P)-binding domain"/>
    <property type="match status" value="1"/>
</dbReference>
<evidence type="ECO:0000256" key="4">
    <source>
        <dbReference type="ARBA" id="ARBA00023002"/>
    </source>
</evidence>
<dbReference type="InterPro" id="IPR045170">
    <property type="entry name" value="MTOX"/>
</dbReference>
<keyword evidence="4" id="KW-0560">Oxidoreductase</keyword>
<evidence type="ECO:0000256" key="1">
    <source>
        <dbReference type="ARBA" id="ARBA00001974"/>
    </source>
</evidence>
<dbReference type="PANTHER" id="PTHR10961:SF46">
    <property type="entry name" value="PEROXISOMAL SARCOSINE OXIDASE"/>
    <property type="match status" value="1"/>
</dbReference>